<dbReference type="InterPro" id="IPR049615">
    <property type="entry name" value="BH0509-like"/>
</dbReference>
<dbReference type="EMBL" id="QSND01000005">
    <property type="protein sequence ID" value="KAA6447564.1"/>
    <property type="molecule type" value="Genomic_DNA"/>
</dbReference>
<dbReference type="NCBIfam" id="NF033562">
    <property type="entry name" value="BH0509_fam"/>
    <property type="match status" value="1"/>
</dbReference>
<accession>A0A5M8RL29</accession>
<dbReference type="RefSeq" id="WP_148958288.1">
    <property type="nucleotide sequence ID" value="NZ_QSND01000005.1"/>
</dbReference>
<evidence type="ECO:0000313" key="2">
    <source>
        <dbReference type="Proteomes" id="UP000324326"/>
    </source>
</evidence>
<reference evidence="1 2" key="1">
    <citation type="submission" date="2018-08" db="EMBL/GenBank/DDBJ databases">
        <title>Bacillus phenotypic plasticity.</title>
        <authorList>
            <person name="Hurtado E."/>
        </authorList>
    </citation>
    <scope>NUCLEOTIDE SEQUENCE [LARGE SCALE GENOMIC DNA]</scope>
    <source>
        <strain evidence="1 2">427</strain>
    </source>
</reference>
<proteinExistence type="predicted"/>
<comment type="caution">
    <text evidence="1">The sequence shown here is derived from an EMBL/GenBank/DDBJ whole genome shotgun (WGS) entry which is preliminary data.</text>
</comment>
<dbReference type="Proteomes" id="UP000324326">
    <property type="component" value="Unassembled WGS sequence"/>
</dbReference>
<name>A0A5M8RL29_9BACI</name>
<organism evidence="1 2">
    <name type="scientific">Bacillus swezeyi</name>
    <dbReference type="NCBI Taxonomy" id="1925020"/>
    <lineage>
        <taxon>Bacteria</taxon>
        <taxon>Bacillati</taxon>
        <taxon>Bacillota</taxon>
        <taxon>Bacilli</taxon>
        <taxon>Bacillales</taxon>
        <taxon>Bacillaceae</taxon>
        <taxon>Bacillus</taxon>
    </lineage>
</organism>
<protein>
    <submittedName>
        <fullName evidence="1">BH0509 family protein</fullName>
    </submittedName>
</protein>
<gene>
    <name evidence="1" type="ORF">DX927_20015</name>
</gene>
<dbReference type="AlphaFoldDB" id="A0A5M8RL29"/>
<sequence length="49" mass="5997">MTEQERMEKIEWINLIERYGMESLKQKSDEEIEKLYNLAMLRQTDDVFA</sequence>
<evidence type="ECO:0000313" key="1">
    <source>
        <dbReference type="EMBL" id="KAA6447564.1"/>
    </source>
</evidence>